<evidence type="ECO:0000313" key="3">
    <source>
        <dbReference type="EMBL" id="MDP2540845.1"/>
    </source>
</evidence>
<dbReference type="InterPro" id="IPR025698">
    <property type="entry name" value="2TM_dom"/>
</dbReference>
<evidence type="ECO:0000259" key="2">
    <source>
        <dbReference type="Pfam" id="PF13239"/>
    </source>
</evidence>
<feature type="transmembrane region" description="Helical" evidence="1">
    <location>
        <begin position="24"/>
        <end position="47"/>
    </location>
</feature>
<reference evidence="4 5" key="1">
    <citation type="journal article" date="2016" name="Nat. Commun.">
        <title>Microbial interactions lead to rapid micro-scale successions on model marine particles.</title>
        <authorList>
            <person name="Datta M.S."/>
            <person name="Sliwerska E."/>
            <person name="Gore J."/>
            <person name="Polz M.F."/>
            <person name="Cordero O.X."/>
        </authorList>
    </citation>
    <scope>NUCLEOTIDE SEQUENCE [LARGE SCALE GENOMIC DNA]</scope>
    <source>
        <strain evidence="4 5">4G03</strain>
    </source>
</reference>
<keyword evidence="1" id="KW-0472">Membrane</keyword>
<organism evidence="4 5">
    <name type="scientific">Tenacibaculum discolor</name>
    <dbReference type="NCBI Taxonomy" id="361581"/>
    <lineage>
        <taxon>Bacteria</taxon>
        <taxon>Pseudomonadati</taxon>
        <taxon>Bacteroidota</taxon>
        <taxon>Flavobacteriia</taxon>
        <taxon>Flavobacteriales</taxon>
        <taxon>Flavobacteriaceae</taxon>
        <taxon>Tenacibaculum</taxon>
    </lineage>
</organism>
<evidence type="ECO:0000313" key="6">
    <source>
        <dbReference type="Proteomes" id="UP001242342"/>
    </source>
</evidence>
<dbReference type="Pfam" id="PF13239">
    <property type="entry name" value="2TM"/>
    <property type="match status" value="1"/>
</dbReference>
<reference evidence="4" key="2">
    <citation type="submission" date="2017-10" db="EMBL/GenBank/DDBJ databases">
        <authorList>
            <person name="Enke T.N."/>
            <person name="Cordero O.X."/>
        </authorList>
    </citation>
    <scope>NUCLEOTIDE SEQUENCE</scope>
    <source>
        <strain evidence="4">4G03</strain>
    </source>
</reference>
<evidence type="ECO:0000256" key="1">
    <source>
        <dbReference type="SAM" id="Phobius"/>
    </source>
</evidence>
<proteinExistence type="predicted"/>
<accession>A0A497Z143</accession>
<dbReference type="EMBL" id="PDUU01000016">
    <property type="protein sequence ID" value="PHN96534.1"/>
    <property type="molecule type" value="Genomic_DNA"/>
</dbReference>
<keyword evidence="1" id="KW-1133">Transmembrane helix</keyword>
<reference evidence="3 6" key="3">
    <citation type="submission" date="2023-07" db="EMBL/GenBank/DDBJ databases">
        <title>Genome content predicts the carbon catabolic preferences of heterotrophic bacteria.</title>
        <authorList>
            <person name="Gralka M."/>
        </authorList>
    </citation>
    <scope>NUCLEOTIDE SEQUENCE [LARGE SCALE GENOMIC DNA]</scope>
    <source>
        <strain evidence="3 6">4G03</strain>
    </source>
</reference>
<dbReference type="RefSeq" id="WP_099216430.1">
    <property type="nucleotide sequence ID" value="NZ_JAUYVU010000003.1"/>
</dbReference>
<dbReference type="AlphaFoldDB" id="A0A2G1BRG4"/>
<dbReference type="Proteomes" id="UP001242342">
    <property type="component" value="Unassembled WGS sequence"/>
</dbReference>
<dbReference type="EMBL" id="JAUYVU010000003">
    <property type="protein sequence ID" value="MDP2540845.1"/>
    <property type="molecule type" value="Genomic_DNA"/>
</dbReference>
<keyword evidence="6" id="KW-1185">Reference proteome</keyword>
<keyword evidence="1" id="KW-0812">Transmembrane</keyword>
<evidence type="ECO:0000313" key="5">
    <source>
        <dbReference type="Proteomes" id="UP000222163"/>
    </source>
</evidence>
<protein>
    <submittedName>
        <fullName evidence="3">2TM domain-containing protein</fullName>
    </submittedName>
</protein>
<sequence>MENDYKEEHKYLLAKKRVEKIKGFYWHLAAYVIVNIFISVVIIMGLMNEDKLTFTKSITNFGVYATWLFWGIGVFFHWLGVFGTNMFFNKDWEQRKIQEYLDELKKKENGNFK</sequence>
<evidence type="ECO:0000313" key="4">
    <source>
        <dbReference type="EMBL" id="PHN96534.1"/>
    </source>
</evidence>
<feature type="transmembrane region" description="Helical" evidence="1">
    <location>
        <begin position="67"/>
        <end position="88"/>
    </location>
</feature>
<gene>
    <name evidence="4" type="ORF">CSC81_14380</name>
    <name evidence="3" type="ORF">Q8W23_05080</name>
</gene>
<comment type="caution">
    <text evidence="4">The sequence shown here is derived from an EMBL/GenBank/DDBJ whole genome shotgun (WGS) entry which is preliminary data.</text>
</comment>
<feature type="domain" description="2TM" evidence="2">
    <location>
        <begin position="14"/>
        <end position="101"/>
    </location>
</feature>
<dbReference type="Proteomes" id="UP000222163">
    <property type="component" value="Unassembled WGS sequence"/>
</dbReference>
<accession>A0A2G1BRG4</accession>
<name>A0A2G1BRG4_9FLAO</name>